<dbReference type="InterPro" id="IPR001991">
    <property type="entry name" value="Na-dicarboxylate_symporter"/>
</dbReference>
<proteinExistence type="inferred from homology"/>
<sequence>MGIGFAIGLVLGLTVHALGGSVEGLQGGAKWVMDYVTPPASGLFLNLIFMLIVPLIFSALIMGVSEMGDIRALGRIGWTPLAYTVLLPGIAVGIGLVLVNVLKPGGVLGVVEHRAKADVADDDDTGYVGQQQ</sequence>
<evidence type="ECO:0000313" key="10">
    <source>
        <dbReference type="Proteomes" id="UP000717996"/>
    </source>
</evidence>
<evidence type="ECO:0000256" key="5">
    <source>
        <dbReference type="ARBA" id="ARBA00022989"/>
    </source>
</evidence>
<keyword evidence="5 7" id="KW-1133">Transmembrane helix</keyword>
<evidence type="ECO:0000256" key="8">
    <source>
        <dbReference type="SAM" id="SignalP"/>
    </source>
</evidence>
<dbReference type="SUPFAM" id="SSF118215">
    <property type="entry name" value="Proton glutamate symport protein"/>
    <property type="match status" value="1"/>
</dbReference>
<dbReference type="PANTHER" id="PTHR42865:SF7">
    <property type="entry name" value="PROTON_GLUTAMATE-ASPARTATE SYMPORTER"/>
    <property type="match status" value="1"/>
</dbReference>
<dbReference type="Gene3D" id="1.10.3860.10">
    <property type="entry name" value="Sodium:dicarboxylate symporter"/>
    <property type="match status" value="1"/>
</dbReference>
<dbReference type="GO" id="GO:0015293">
    <property type="term" value="F:symporter activity"/>
    <property type="evidence" value="ECO:0007669"/>
    <property type="project" value="UniProtKB-UniRule"/>
</dbReference>
<keyword evidence="4 7" id="KW-0812">Transmembrane</keyword>
<evidence type="ECO:0000256" key="6">
    <source>
        <dbReference type="ARBA" id="ARBA00023136"/>
    </source>
</evidence>
<keyword evidence="8" id="KW-0732">Signal</keyword>
<dbReference type="PANTHER" id="PTHR42865">
    <property type="entry name" value="PROTON/GLUTAMATE-ASPARTATE SYMPORTER"/>
    <property type="match status" value="1"/>
</dbReference>
<dbReference type="GO" id="GO:0006835">
    <property type="term" value="P:dicarboxylic acid transport"/>
    <property type="evidence" value="ECO:0007669"/>
    <property type="project" value="TreeGrafter"/>
</dbReference>
<keyword evidence="6 7" id="KW-0472">Membrane</keyword>
<keyword evidence="2 7" id="KW-0813">Transport</keyword>
<keyword evidence="3" id="KW-1003">Cell membrane</keyword>
<feature type="signal peptide" evidence="8">
    <location>
        <begin position="1"/>
        <end position="24"/>
    </location>
</feature>
<reference evidence="9" key="1">
    <citation type="journal article" date="2020" name="Microb. Genom.">
        <title>Genetic diversity of clinical and environmental Mucorales isolates obtained from an investigation of mucormycosis cases among solid organ transplant recipients.</title>
        <authorList>
            <person name="Nguyen M.H."/>
            <person name="Kaul D."/>
            <person name="Muto C."/>
            <person name="Cheng S.J."/>
            <person name="Richter R.A."/>
            <person name="Bruno V.M."/>
            <person name="Liu G."/>
            <person name="Beyhan S."/>
            <person name="Sundermann A.J."/>
            <person name="Mounaud S."/>
            <person name="Pasculle A.W."/>
            <person name="Nierman W.C."/>
            <person name="Driscoll E."/>
            <person name="Cumbie R."/>
            <person name="Clancy C.J."/>
            <person name="Dupont C.L."/>
        </authorList>
    </citation>
    <scope>NUCLEOTIDE SEQUENCE</scope>
    <source>
        <strain evidence="9">GL16</strain>
    </source>
</reference>
<gene>
    <name evidence="9" type="ORF">G6F51_014295</name>
</gene>
<feature type="transmembrane region" description="Helical" evidence="7">
    <location>
        <begin position="43"/>
        <end position="64"/>
    </location>
</feature>
<evidence type="ECO:0000256" key="7">
    <source>
        <dbReference type="RuleBase" id="RU361216"/>
    </source>
</evidence>
<comment type="caution">
    <text evidence="7">Lacks conserved residue(s) required for the propagation of feature annotation.</text>
</comment>
<evidence type="ECO:0000256" key="4">
    <source>
        <dbReference type="ARBA" id="ARBA00022692"/>
    </source>
</evidence>
<dbReference type="Pfam" id="PF00375">
    <property type="entry name" value="SDF"/>
    <property type="match status" value="1"/>
</dbReference>
<accession>A0A9P7BZ26</accession>
<feature type="transmembrane region" description="Helical" evidence="7">
    <location>
        <begin position="76"/>
        <end position="99"/>
    </location>
</feature>
<protein>
    <recommendedName>
        <fullName evidence="7">Amino acid transporter</fullName>
    </recommendedName>
</protein>
<dbReference type="EMBL" id="JAANIT010009073">
    <property type="protein sequence ID" value="KAG1527466.1"/>
    <property type="molecule type" value="Genomic_DNA"/>
</dbReference>
<name>A0A9P7BZ26_RHIOR</name>
<evidence type="ECO:0000256" key="1">
    <source>
        <dbReference type="ARBA" id="ARBA00004651"/>
    </source>
</evidence>
<dbReference type="AlphaFoldDB" id="A0A9P7BZ26"/>
<comment type="similarity">
    <text evidence="7">Belongs to the dicarboxylate/amino acid:cation symporter (DAACS) (TC 2.A.23) family.</text>
</comment>
<dbReference type="Proteomes" id="UP000717996">
    <property type="component" value="Unassembled WGS sequence"/>
</dbReference>
<feature type="chain" id="PRO_5040314021" description="Amino acid transporter" evidence="8">
    <location>
        <begin position="25"/>
        <end position="132"/>
    </location>
</feature>
<dbReference type="GO" id="GO:0005886">
    <property type="term" value="C:plasma membrane"/>
    <property type="evidence" value="ECO:0007669"/>
    <property type="project" value="UniProtKB-SubCell"/>
</dbReference>
<dbReference type="PRINTS" id="PR00173">
    <property type="entry name" value="EDTRNSPORT"/>
</dbReference>
<comment type="subcellular location">
    <subcellularLocation>
        <location evidence="1">Cell membrane</location>
        <topology evidence="1">Multi-pass membrane protein</topology>
    </subcellularLocation>
    <subcellularLocation>
        <location evidence="7">Membrane</location>
        <topology evidence="7">Multi-pass membrane protein</topology>
    </subcellularLocation>
</comment>
<evidence type="ECO:0000313" key="9">
    <source>
        <dbReference type="EMBL" id="KAG1527466.1"/>
    </source>
</evidence>
<keyword evidence="7" id="KW-0769">Symport</keyword>
<evidence type="ECO:0000256" key="2">
    <source>
        <dbReference type="ARBA" id="ARBA00022448"/>
    </source>
</evidence>
<evidence type="ECO:0000256" key="3">
    <source>
        <dbReference type="ARBA" id="ARBA00022475"/>
    </source>
</evidence>
<organism evidence="9 10">
    <name type="scientific">Rhizopus oryzae</name>
    <name type="common">Mucormycosis agent</name>
    <name type="synonym">Rhizopus arrhizus var. delemar</name>
    <dbReference type="NCBI Taxonomy" id="64495"/>
    <lineage>
        <taxon>Eukaryota</taxon>
        <taxon>Fungi</taxon>
        <taxon>Fungi incertae sedis</taxon>
        <taxon>Mucoromycota</taxon>
        <taxon>Mucoromycotina</taxon>
        <taxon>Mucoromycetes</taxon>
        <taxon>Mucorales</taxon>
        <taxon>Mucorineae</taxon>
        <taxon>Rhizopodaceae</taxon>
        <taxon>Rhizopus</taxon>
    </lineage>
</organism>
<dbReference type="InterPro" id="IPR036458">
    <property type="entry name" value="Na:dicarbo_symporter_sf"/>
</dbReference>
<comment type="caution">
    <text evidence="9">The sequence shown here is derived from an EMBL/GenBank/DDBJ whole genome shotgun (WGS) entry which is preliminary data.</text>
</comment>